<sequence>DIGKDTIDLIYFEELLLDKKFLFKVKVKRGRWSVSYDVSKINADPILAKWRATQGPVQSPIPLNRYFASVEPLPC</sequence>
<keyword evidence="2" id="KW-1185">Reference proteome</keyword>
<dbReference type="EMBL" id="JASCZI010061593">
    <property type="protein sequence ID" value="MED6139090.1"/>
    <property type="molecule type" value="Genomic_DNA"/>
</dbReference>
<organism evidence="1 2">
    <name type="scientific">Stylosanthes scabra</name>
    <dbReference type="NCBI Taxonomy" id="79078"/>
    <lineage>
        <taxon>Eukaryota</taxon>
        <taxon>Viridiplantae</taxon>
        <taxon>Streptophyta</taxon>
        <taxon>Embryophyta</taxon>
        <taxon>Tracheophyta</taxon>
        <taxon>Spermatophyta</taxon>
        <taxon>Magnoliopsida</taxon>
        <taxon>eudicotyledons</taxon>
        <taxon>Gunneridae</taxon>
        <taxon>Pentapetalae</taxon>
        <taxon>rosids</taxon>
        <taxon>fabids</taxon>
        <taxon>Fabales</taxon>
        <taxon>Fabaceae</taxon>
        <taxon>Papilionoideae</taxon>
        <taxon>50 kb inversion clade</taxon>
        <taxon>dalbergioids sensu lato</taxon>
        <taxon>Dalbergieae</taxon>
        <taxon>Pterocarpus clade</taxon>
        <taxon>Stylosanthes</taxon>
    </lineage>
</organism>
<comment type="caution">
    <text evidence="1">The sequence shown here is derived from an EMBL/GenBank/DDBJ whole genome shotgun (WGS) entry which is preliminary data.</text>
</comment>
<proteinExistence type="predicted"/>
<reference evidence="1 2" key="1">
    <citation type="journal article" date="2023" name="Plants (Basel)">
        <title>Bridging the Gap: Combining Genomics and Transcriptomics Approaches to Understand Stylosanthes scabra, an Orphan Legume from the Brazilian Caatinga.</title>
        <authorList>
            <person name="Ferreira-Neto J.R.C."/>
            <person name="da Silva M.D."/>
            <person name="Binneck E."/>
            <person name="de Melo N.F."/>
            <person name="da Silva R.H."/>
            <person name="de Melo A.L.T.M."/>
            <person name="Pandolfi V."/>
            <person name="Bustamante F.O."/>
            <person name="Brasileiro-Vidal A.C."/>
            <person name="Benko-Iseppon A.M."/>
        </authorList>
    </citation>
    <scope>NUCLEOTIDE SEQUENCE [LARGE SCALE GENOMIC DNA]</scope>
    <source>
        <tissue evidence="1">Leaves</tissue>
    </source>
</reference>
<accession>A0ABU6SS52</accession>
<feature type="non-terminal residue" evidence="1">
    <location>
        <position position="1"/>
    </location>
</feature>
<evidence type="ECO:0000313" key="1">
    <source>
        <dbReference type="EMBL" id="MED6139090.1"/>
    </source>
</evidence>
<evidence type="ECO:0000313" key="2">
    <source>
        <dbReference type="Proteomes" id="UP001341840"/>
    </source>
</evidence>
<gene>
    <name evidence="1" type="ORF">PIB30_080598</name>
</gene>
<name>A0ABU6SS52_9FABA</name>
<dbReference type="Proteomes" id="UP001341840">
    <property type="component" value="Unassembled WGS sequence"/>
</dbReference>
<protein>
    <submittedName>
        <fullName evidence="1">Uncharacterized protein</fullName>
    </submittedName>
</protein>